<organism evidence="1 2">
    <name type="scientific">Agarivorans albus MKT 106</name>
    <dbReference type="NCBI Taxonomy" id="1331007"/>
    <lineage>
        <taxon>Bacteria</taxon>
        <taxon>Pseudomonadati</taxon>
        <taxon>Pseudomonadota</taxon>
        <taxon>Gammaproteobacteria</taxon>
        <taxon>Alteromonadales</taxon>
        <taxon>Alteromonadaceae</taxon>
        <taxon>Agarivorans</taxon>
    </lineage>
</organism>
<dbReference type="EMBL" id="BARX01000027">
    <property type="protein sequence ID" value="GAD03396.1"/>
    <property type="molecule type" value="Genomic_DNA"/>
</dbReference>
<sequence length="206" mass="23317">MRFLVIRKILLVLMVTLSANGYSGESLEKKAFELVNRKALESEGVTVLLLPQKEYGESDLSVDYLKSVEWLSLGVLTIGYVRSDLVEIEAISYSNKESMQRLFDARGNKYHFNTKRVLSRNLTFNSASISTLPYLFERDCDLVIDSVSTDRTRVFIVSGSIEIPARDYCLDIWPNIFAAGRTRIKLDESMKNDNADNGNVIIVDSK</sequence>
<reference evidence="1" key="1">
    <citation type="journal article" date="2013" name="Genome Announc.">
        <title>Draft Genome Sequence of Agarivorans albus Strain MKT 106T, an Agarolytic Marine Bacterium.</title>
        <authorList>
            <person name="Yasuike M."/>
            <person name="Nakamura Y."/>
            <person name="Kai W."/>
            <person name="Fujiwara A."/>
            <person name="Fukui Y."/>
            <person name="Satomi M."/>
            <person name="Sano M."/>
        </authorList>
    </citation>
    <scope>NUCLEOTIDE SEQUENCE [LARGE SCALE GENOMIC DNA]</scope>
</reference>
<comment type="caution">
    <text evidence="1">The sequence shown here is derived from an EMBL/GenBank/DDBJ whole genome shotgun (WGS) entry which is preliminary data.</text>
</comment>
<accession>R9PU18</accession>
<dbReference type="AlphaFoldDB" id="R9PU18"/>
<evidence type="ECO:0000313" key="1">
    <source>
        <dbReference type="EMBL" id="GAD03396.1"/>
    </source>
</evidence>
<keyword evidence="2" id="KW-1185">Reference proteome</keyword>
<gene>
    <name evidence="1" type="ORF">AALB_3476</name>
</gene>
<dbReference type="RefSeq" id="WP_016403163.1">
    <property type="nucleotide sequence ID" value="NZ_BARX01000027.1"/>
</dbReference>
<evidence type="ECO:0000313" key="2">
    <source>
        <dbReference type="Proteomes" id="UP000014461"/>
    </source>
</evidence>
<proteinExistence type="predicted"/>
<dbReference type="Proteomes" id="UP000014461">
    <property type="component" value="Unassembled WGS sequence"/>
</dbReference>
<name>R9PU18_AGAAL</name>
<protein>
    <submittedName>
        <fullName evidence="1">Uncharacterized protein</fullName>
    </submittedName>
</protein>